<feature type="transmembrane region" description="Helical" evidence="2">
    <location>
        <begin position="333"/>
        <end position="354"/>
    </location>
</feature>
<feature type="transmembrane region" description="Helical" evidence="2">
    <location>
        <begin position="396"/>
        <end position="417"/>
    </location>
</feature>
<dbReference type="GO" id="GO:0005789">
    <property type="term" value="C:endoplasmic reticulum membrane"/>
    <property type="evidence" value="ECO:0007669"/>
    <property type="project" value="TreeGrafter"/>
</dbReference>
<name>V5I1X2_BYSSN</name>
<feature type="region of interest" description="Disordered" evidence="1">
    <location>
        <begin position="75"/>
        <end position="182"/>
    </location>
</feature>
<dbReference type="EMBL" id="BAUL01000175">
    <property type="protein sequence ID" value="GAD96790.1"/>
    <property type="molecule type" value="Genomic_DNA"/>
</dbReference>
<dbReference type="InterPro" id="IPR037997">
    <property type="entry name" value="Dgk1-like"/>
</dbReference>
<dbReference type="eggNOG" id="KOG4453">
    <property type="taxonomic scope" value="Eukaryota"/>
</dbReference>
<keyword evidence="3" id="KW-0548">Nucleotidyltransferase</keyword>
<protein>
    <submittedName>
        <fullName evidence="3">Phosphatidate cytidylyltransferase, putative</fullName>
    </submittedName>
</protein>
<evidence type="ECO:0000313" key="3">
    <source>
        <dbReference type="EMBL" id="GAD96790.1"/>
    </source>
</evidence>
<gene>
    <name evidence="3" type="ORF">PVAR5_5455</name>
</gene>
<organism evidence="3 4">
    <name type="scientific">Byssochlamys spectabilis (strain No. 5 / NBRC 109023)</name>
    <name type="common">Paecilomyces variotii</name>
    <dbReference type="NCBI Taxonomy" id="1356009"/>
    <lineage>
        <taxon>Eukaryota</taxon>
        <taxon>Fungi</taxon>
        <taxon>Dikarya</taxon>
        <taxon>Ascomycota</taxon>
        <taxon>Pezizomycotina</taxon>
        <taxon>Eurotiomycetes</taxon>
        <taxon>Eurotiomycetidae</taxon>
        <taxon>Eurotiales</taxon>
        <taxon>Thermoascaceae</taxon>
        <taxon>Paecilomyces</taxon>
    </lineage>
</organism>
<sequence length="447" mass="49362">MRQQLLDGRLQRVSNQNHALAVVASNQFETLSSGIFAQDVTLLYRPQLGLTRRLALPPFLFPAIEMSSQYAVPATPRVISPSPTPSERSDSRDGYFTRSAARRQRMTSPQTISEASRDEEDVDDDARIQSRTSSRSSAVSSSPRKRPPRLNSSKKTPVVKSEPLTNGFLSPSPKTQSGWHDISRSPSPLGLIPLHQRYRAFIHRHEIPRKLLHVSIGFLTLWFYSRGIQTHQITPWLFSALVPIAATDFLRHRFEAVNKLYVRLLGALMRETEVQGYNGVIWYLLGAYIVLKFFSKDVGVMGVLLLSWCDTAASTFGRLYGKYTPKIRTGKSVAGTFAAWTVGVVTAAAFWGWFVPTMGAFPNDPEGSFMFTGRLNLLPTSIRGLLGWPQDSSNGVIAGPLALGVMSVVSGIVAAGSEMIDLFGWDDNLTIPVLSGIGLWGFLKVFG</sequence>
<dbReference type="FunCoup" id="V5I1X2">
    <property type="interactions" value="49"/>
</dbReference>
<dbReference type="Proteomes" id="UP000018001">
    <property type="component" value="Unassembled WGS sequence"/>
</dbReference>
<proteinExistence type="predicted"/>
<dbReference type="OrthoDB" id="5673at2759"/>
<dbReference type="GO" id="GO:0004143">
    <property type="term" value="F:ATP-dependent diacylglycerol kinase activity"/>
    <property type="evidence" value="ECO:0007669"/>
    <property type="project" value="InterPro"/>
</dbReference>
<reference evidence="4" key="1">
    <citation type="journal article" date="2014" name="Genome Announc.">
        <title>Draft genome sequence of the formaldehyde-resistant fungus Byssochlamys spectabilis No. 5 (anamorph Paecilomyces variotii No. 5) (NBRC109023).</title>
        <authorList>
            <person name="Oka T."/>
            <person name="Ekino K."/>
            <person name="Fukuda K."/>
            <person name="Nomura Y."/>
        </authorList>
    </citation>
    <scope>NUCLEOTIDE SEQUENCE [LARGE SCALE GENOMIC DNA]</scope>
    <source>
        <strain evidence="4">No. 5 / NBRC 109023</strain>
    </source>
</reference>
<feature type="compositionally biased region" description="Low complexity" evidence="1">
    <location>
        <begin position="129"/>
        <end position="142"/>
    </location>
</feature>
<dbReference type="PANTHER" id="PTHR31303:SF1">
    <property type="entry name" value="CTP-DEPENDENT DIACYLGLYCEROL KINASE 1"/>
    <property type="match status" value="1"/>
</dbReference>
<feature type="compositionally biased region" description="Polar residues" evidence="1">
    <location>
        <begin position="163"/>
        <end position="178"/>
    </location>
</feature>
<dbReference type="AlphaFoldDB" id="V5I1X2"/>
<dbReference type="InParanoid" id="V5I1X2"/>
<accession>V5I1X2</accession>
<feature type="transmembrane region" description="Helical" evidence="2">
    <location>
        <begin position="300"/>
        <end position="321"/>
    </location>
</feature>
<dbReference type="HOGENOM" id="CLU_031477_2_0_1"/>
<evidence type="ECO:0000313" key="4">
    <source>
        <dbReference type="Proteomes" id="UP000018001"/>
    </source>
</evidence>
<dbReference type="GO" id="GO:0016779">
    <property type="term" value="F:nucleotidyltransferase activity"/>
    <property type="evidence" value="ECO:0007669"/>
    <property type="project" value="UniProtKB-KW"/>
</dbReference>
<evidence type="ECO:0000256" key="2">
    <source>
        <dbReference type="SAM" id="Phobius"/>
    </source>
</evidence>
<comment type="caution">
    <text evidence="3">The sequence shown here is derived from an EMBL/GenBank/DDBJ whole genome shotgun (WGS) entry which is preliminary data.</text>
</comment>
<keyword evidence="3" id="KW-0808">Transferase</keyword>
<dbReference type="PANTHER" id="PTHR31303">
    <property type="entry name" value="CTP-DEPENDENT DIACYLGLYCEROL KINASE 1"/>
    <property type="match status" value="1"/>
</dbReference>
<keyword evidence="2" id="KW-0472">Membrane</keyword>
<keyword evidence="2" id="KW-1133">Transmembrane helix</keyword>
<evidence type="ECO:0000256" key="1">
    <source>
        <dbReference type="SAM" id="MobiDB-lite"/>
    </source>
</evidence>
<dbReference type="GO" id="GO:0006654">
    <property type="term" value="P:phosphatidic acid biosynthetic process"/>
    <property type="evidence" value="ECO:0007669"/>
    <property type="project" value="TreeGrafter"/>
</dbReference>
<keyword evidence="4" id="KW-1185">Reference proteome</keyword>
<keyword evidence="2" id="KW-0812">Transmembrane</keyword>